<dbReference type="PROSITE" id="PS50977">
    <property type="entry name" value="HTH_TETR_2"/>
    <property type="match status" value="1"/>
</dbReference>
<evidence type="ECO:0000256" key="2">
    <source>
        <dbReference type="ARBA" id="ARBA00023125"/>
    </source>
</evidence>
<evidence type="ECO:0000313" key="7">
    <source>
        <dbReference type="Proteomes" id="UP000246077"/>
    </source>
</evidence>
<dbReference type="AlphaFoldDB" id="A0A317E3U0"/>
<dbReference type="PANTHER" id="PTHR47506:SF1">
    <property type="entry name" value="HTH-TYPE TRANSCRIPTIONAL REGULATOR YJDC"/>
    <property type="match status" value="1"/>
</dbReference>
<keyword evidence="1" id="KW-0805">Transcription regulation</keyword>
<sequence>MVRIAQFSADAFIGAAIALVAEDGPTAASIPAIARRVGAPTGSLYHRFPSKAAVLAAAWAEVHGDFTRAMVPPLAEGRAGAAALTLVQWARAKPRLARFLLLNDFALLVDGAPVPDEWRAAIARQEEALDTAFRALLGGEVPAAAAARLRFLVFDAPIAALRPHLLAQGPVPEFVDDLVAGLHDARPQLGQVA</sequence>
<accession>A0A317E3U0</accession>
<dbReference type="PRINTS" id="PR00455">
    <property type="entry name" value="HTHTETR"/>
</dbReference>
<dbReference type="Proteomes" id="UP000246077">
    <property type="component" value="Unassembled WGS sequence"/>
</dbReference>
<evidence type="ECO:0000259" key="5">
    <source>
        <dbReference type="PROSITE" id="PS50977"/>
    </source>
</evidence>
<protein>
    <submittedName>
        <fullName evidence="6">TetR/AcrR family transcriptional regulator</fullName>
    </submittedName>
</protein>
<evidence type="ECO:0000256" key="3">
    <source>
        <dbReference type="ARBA" id="ARBA00023163"/>
    </source>
</evidence>
<name>A0A317E3U0_9PROT</name>
<keyword evidence="7" id="KW-1185">Reference proteome</keyword>
<reference evidence="7" key="1">
    <citation type="submission" date="2018-05" db="EMBL/GenBank/DDBJ databases">
        <title>Zavarzinia sp. HR-AS.</title>
        <authorList>
            <person name="Lee Y."/>
            <person name="Jeon C.O."/>
        </authorList>
    </citation>
    <scope>NUCLEOTIDE SEQUENCE [LARGE SCALE GENOMIC DNA]</scope>
    <source>
        <strain evidence="7">DSM 1231</strain>
    </source>
</reference>
<dbReference type="OrthoDB" id="8701707at2"/>
<feature type="DNA-binding region" description="H-T-H motif" evidence="4">
    <location>
        <begin position="29"/>
        <end position="48"/>
    </location>
</feature>
<evidence type="ECO:0000256" key="1">
    <source>
        <dbReference type="ARBA" id="ARBA00023015"/>
    </source>
</evidence>
<organism evidence="6 7">
    <name type="scientific">Zavarzinia compransoris</name>
    <dbReference type="NCBI Taxonomy" id="1264899"/>
    <lineage>
        <taxon>Bacteria</taxon>
        <taxon>Pseudomonadati</taxon>
        <taxon>Pseudomonadota</taxon>
        <taxon>Alphaproteobacteria</taxon>
        <taxon>Rhodospirillales</taxon>
        <taxon>Zavarziniaceae</taxon>
        <taxon>Zavarzinia</taxon>
    </lineage>
</organism>
<gene>
    <name evidence="6" type="ORF">DKG75_16695</name>
</gene>
<dbReference type="Gene3D" id="1.10.357.10">
    <property type="entry name" value="Tetracycline Repressor, domain 2"/>
    <property type="match status" value="1"/>
</dbReference>
<keyword evidence="2 4" id="KW-0238">DNA-binding</keyword>
<proteinExistence type="predicted"/>
<dbReference type="SUPFAM" id="SSF46689">
    <property type="entry name" value="Homeodomain-like"/>
    <property type="match status" value="1"/>
</dbReference>
<dbReference type="PANTHER" id="PTHR47506">
    <property type="entry name" value="TRANSCRIPTIONAL REGULATORY PROTEIN"/>
    <property type="match status" value="1"/>
</dbReference>
<dbReference type="EMBL" id="QGLF01000004">
    <property type="protein sequence ID" value="PWR20073.1"/>
    <property type="molecule type" value="Genomic_DNA"/>
</dbReference>
<dbReference type="InterPro" id="IPR001647">
    <property type="entry name" value="HTH_TetR"/>
</dbReference>
<dbReference type="GO" id="GO:0003677">
    <property type="term" value="F:DNA binding"/>
    <property type="evidence" value="ECO:0007669"/>
    <property type="project" value="UniProtKB-UniRule"/>
</dbReference>
<comment type="caution">
    <text evidence="6">The sequence shown here is derived from an EMBL/GenBank/DDBJ whole genome shotgun (WGS) entry which is preliminary data.</text>
</comment>
<dbReference type="InterPro" id="IPR009057">
    <property type="entry name" value="Homeodomain-like_sf"/>
</dbReference>
<dbReference type="Pfam" id="PF00440">
    <property type="entry name" value="TetR_N"/>
    <property type="match status" value="1"/>
</dbReference>
<evidence type="ECO:0000313" key="6">
    <source>
        <dbReference type="EMBL" id="PWR20073.1"/>
    </source>
</evidence>
<evidence type="ECO:0000256" key="4">
    <source>
        <dbReference type="PROSITE-ProRule" id="PRU00335"/>
    </source>
</evidence>
<dbReference type="RefSeq" id="WP_109922287.1">
    <property type="nucleotide sequence ID" value="NZ_QGLF01000004.1"/>
</dbReference>
<keyword evidence="3" id="KW-0804">Transcription</keyword>
<feature type="domain" description="HTH tetR-type" evidence="5">
    <location>
        <begin position="6"/>
        <end position="66"/>
    </location>
</feature>